<keyword evidence="3" id="KW-0479">Metal-binding</keyword>
<dbReference type="GO" id="GO:0051745">
    <property type="term" value="F:4-hydroxy-3-methylbut-2-enyl diphosphate reductase activity"/>
    <property type="evidence" value="ECO:0007669"/>
    <property type="project" value="InterPro"/>
</dbReference>
<evidence type="ECO:0000256" key="6">
    <source>
        <dbReference type="ARBA" id="ARBA00023014"/>
    </source>
</evidence>
<evidence type="ECO:0000256" key="3">
    <source>
        <dbReference type="ARBA" id="ARBA00022723"/>
    </source>
</evidence>
<dbReference type="Gene3D" id="3.40.1010.20">
    <property type="entry name" value="4-hydroxy-3-methylbut-2-enyl diphosphate reductase, catalytic domain"/>
    <property type="match status" value="1"/>
</dbReference>
<feature type="non-terminal residue" evidence="9">
    <location>
        <position position="221"/>
    </location>
</feature>
<accession>A0A383EQT5</accession>
<gene>
    <name evidence="9" type="ORF">METZ01_LOCUS511459</name>
</gene>
<organism evidence="9">
    <name type="scientific">marine metagenome</name>
    <dbReference type="NCBI Taxonomy" id="408172"/>
    <lineage>
        <taxon>unclassified sequences</taxon>
        <taxon>metagenomes</taxon>
        <taxon>ecological metagenomes</taxon>
    </lineage>
</organism>
<proteinExistence type="predicted"/>
<dbReference type="Pfam" id="PF02401">
    <property type="entry name" value="LYTB"/>
    <property type="match status" value="1"/>
</dbReference>
<sequence length="221" mass="25973">MKKFHLPLCYNSNIIEEIRNIRERYDPRKKDISPSVINLHKIDFYIGRHFGFCYGVKNAIEICYQVIQNYPNKKIYLLSQMIHNQVVNSDLEANDVSFIMDTMGNQLIEWDKIKKDDIVIIPAFGTSLEVLKIMKEKKINTEKFDTTCPFVSKVWNRSKELSNKGYTIVIHGKLNHEETKSTFSRSRKYGPTIIVENIQDVQLLCKFIQKKRKSALFKVDF</sequence>
<evidence type="ECO:0008006" key="10">
    <source>
        <dbReference type="Google" id="ProtNLM"/>
    </source>
</evidence>
<evidence type="ECO:0000256" key="5">
    <source>
        <dbReference type="ARBA" id="ARBA00023004"/>
    </source>
</evidence>
<dbReference type="EMBL" id="UINC01227637">
    <property type="protein sequence ID" value="SVE58605.1"/>
    <property type="molecule type" value="Genomic_DNA"/>
</dbReference>
<evidence type="ECO:0000256" key="1">
    <source>
        <dbReference type="ARBA" id="ARBA00001966"/>
    </source>
</evidence>
<evidence type="ECO:0000256" key="8">
    <source>
        <dbReference type="ARBA" id="ARBA00046314"/>
    </source>
</evidence>
<comment type="pathway">
    <text evidence="7">Isoprenoid biosynthesis; isopentenyl diphosphate biosynthesis via DXP pathway; isopentenyl diphosphate from 1-deoxy-D-xylulose 5-phosphate: step 6/6.</text>
</comment>
<protein>
    <recommendedName>
        <fullName evidence="10">4-hydroxy-3-methylbut-2-enyl diphosphate reductase</fullName>
    </recommendedName>
</protein>
<evidence type="ECO:0000256" key="2">
    <source>
        <dbReference type="ARBA" id="ARBA00022485"/>
    </source>
</evidence>
<evidence type="ECO:0000313" key="9">
    <source>
        <dbReference type="EMBL" id="SVE58605.1"/>
    </source>
</evidence>
<dbReference type="PANTHER" id="PTHR31619">
    <property type="entry name" value="4-HYDROXY-3-METHYLBUT-2-ENYL DIPHOSPHATE REDUCTASE, CHLOROPLASTIC"/>
    <property type="match status" value="1"/>
</dbReference>
<keyword evidence="2" id="KW-0004">4Fe-4S</keyword>
<dbReference type="Gene3D" id="3.40.50.11270">
    <property type="match status" value="1"/>
</dbReference>
<keyword evidence="6" id="KW-0411">Iron-sulfur</keyword>
<comment type="pathway">
    <text evidence="8">Isoprenoid biosynthesis; dimethylallyl diphosphate biosynthesis; dimethylallyl diphosphate from (2E)-4-hydroxy-3-methylbutenyl diphosphate: step 1/1.</text>
</comment>
<dbReference type="PANTHER" id="PTHR31619:SF5">
    <property type="entry name" value="4-HYDROXY-3-METHYLBUT-2-ENYL DIPHOSPHATE REDUCTASE, CHLOROPLASTIC"/>
    <property type="match status" value="1"/>
</dbReference>
<name>A0A383EQT5_9ZZZZ</name>
<dbReference type="GO" id="GO:0046872">
    <property type="term" value="F:metal ion binding"/>
    <property type="evidence" value="ECO:0007669"/>
    <property type="project" value="UniProtKB-KW"/>
</dbReference>
<evidence type="ECO:0000256" key="4">
    <source>
        <dbReference type="ARBA" id="ARBA00023002"/>
    </source>
</evidence>
<dbReference type="GO" id="GO:0019288">
    <property type="term" value="P:isopentenyl diphosphate biosynthetic process, methylerythritol 4-phosphate pathway"/>
    <property type="evidence" value="ECO:0007669"/>
    <property type="project" value="InterPro"/>
</dbReference>
<keyword evidence="5" id="KW-0408">Iron</keyword>
<reference evidence="9" key="1">
    <citation type="submission" date="2018-05" db="EMBL/GenBank/DDBJ databases">
        <authorList>
            <person name="Lanie J.A."/>
            <person name="Ng W.-L."/>
            <person name="Kazmierczak K.M."/>
            <person name="Andrzejewski T.M."/>
            <person name="Davidsen T.M."/>
            <person name="Wayne K.J."/>
            <person name="Tettelin H."/>
            <person name="Glass J.I."/>
            <person name="Rusch D."/>
            <person name="Podicherti R."/>
            <person name="Tsui H.-C.T."/>
            <person name="Winkler M.E."/>
        </authorList>
    </citation>
    <scope>NUCLEOTIDE SEQUENCE</scope>
</reference>
<keyword evidence="4" id="KW-0560">Oxidoreductase</keyword>
<dbReference type="AlphaFoldDB" id="A0A383EQT5"/>
<dbReference type="GO" id="GO:0051539">
    <property type="term" value="F:4 iron, 4 sulfur cluster binding"/>
    <property type="evidence" value="ECO:0007669"/>
    <property type="project" value="UniProtKB-KW"/>
</dbReference>
<comment type="cofactor">
    <cofactor evidence="1">
        <name>[4Fe-4S] cluster</name>
        <dbReference type="ChEBI" id="CHEBI:49883"/>
    </cofactor>
</comment>
<dbReference type="GO" id="GO:0050992">
    <property type="term" value="P:dimethylallyl diphosphate biosynthetic process"/>
    <property type="evidence" value="ECO:0007669"/>
    <property type="project" value="InterPro"/>
</dbReference>
<dbReference type="InterPro" id="IPR003451">
    <property type="entry name" value="LytB/IspH"/>
</dbReference>
<evidence type="ECO:0000256" key="7">
    <source>
        <dbReference type="ARBA" id="ARBA00046313"/>
    </source>
</evidence>